<evidence type="ECO:0000313" key="7">
    <source>
        <dbReference type="EMBL" id="NMF94656.1"/>
    </source>
</evidence>
<dbReference type="SUPFAM" id="SSF51395">
    <property type="entry name" value="FMN-linked oxidoreductases"/>
    <property type="match status" value="1"/>
</dbReference>
<comment type="caution">
    <text evidence="7">The sequence shown here is derived from an EMBL/GenBank/DDBJ whole genome shotgun (WGS) entry which is preliminary data.</text>
</comment>
<evidence type="ECO:0000259" key="6">
    <source>
        <dbReference type="PROSITE" id="PS51349"/>
    </source>
</evidence>
<dbReference type="InterPro" id="IPR037396">
    <property type="entry name" value="FMN_HAD"/>
</dbReference>
<reference evidence="7" key="1">
    <citation type="submission" date="2019-12" db="EMBL/GenBank/DDBJ databases">
        <title>Comparative genomics gives insights into the taxonomy of the Azoarcus-Aromatoleum group and reveals separate origins of nif in the plant-associated Azoarcus and non-plant-associated Aromatoleum sub-groups.</title>
        <authorList>
            <person name="Lafos M."/>
            <person name="Maluk M."/>
            <person name="Batista M."/>
            <person name="Junghare M."/>
            <person name="Carmona M."/>
            <person name="Faoro H."/>
            <person name="Cruz L.M."/>
            <person name="Battistoni F."/>
            <person name="De Souza E."/>
            <person name="Pedrosa F."/>
            <person name="Chen W.-M."/>
            <person name="Poole P.S."/>
            <person name="Dixon R.A."/>
            <person name="James E.K."/>
        </authorList>
    </citation>
    <scope>NUCLEOTIDE SEQUENCE</scope>
    <source>
        <strain evidence="7">U120</strain>
    </source>
</reference>
<dbReference type="PROSITE" id="PS51349">
    <property type="entry name" value="FMN_HYDROXY_ACID_DH_2"/>
    <property type="match status" value="1"/>
</dbReference>
<gene>
    <name evidence="7" type="ORF">GO608_15110</name>
</gene>
<evidence type="ECO:0000256" key="2">
    <source>
        <dbReference type="ARBA" id="ARBA00022630"/>
    </source>
</evidence>
<keyword evidence="8" id="KW-1185">Reference proteome</keyword>
<name>A0ABX1N5X1_9RHOO</name>
<keyword evidence="4" id="KW-0560">Oxidoreductase</keyword>
<dbReference type="PIRSF" id="PIRSF000138">
    <property type="entry name" value="Al-hdrx_acd_dh"/>
    <property type="match status" value="1"/>
</dbReference>
<dbReference type="Proteomes" id="UP000601990">
    <property type="component" value="Unassembled WGS sequence"/>
</dbReference>
<evidence type="ECO:0000256" key="5">
    <source>
        <dbReference type="ARBA" id="ARBA00024042"/>
    </source>
</evidence>
<dbReference type="PANTHER" id="PTHR10578:SF107">
    <property type="entry name" value="2-HYDROXYACID OXIDASE 1"/>
    <property type="match status" value="1"/>
</dbReference>
<evidence type="ECO:0000256" key="4">
    <source>
        <dbReference type="ARBA" id="ARBA00023002"/>
    </source>
</evidence>
<dbReference type="InterPro" id="IPR013785">
    <property type="entry name" value="Aldolase_TIM"/>
</dbReference>
<dbReference type="InterPro" id="IPR012133">
    <property type="entry name" value="Alpha-hydoxy_acid_DH_FMN"/>
</dbReference>
<keyword evidence="3" id="KW-0288">FMN</keyword>
<dbReference type="PROSITE" id="PS00557">
    <property type="entry name" value="FMN_HYDROXY_ACID_DH_1"/>
    <property type="match status" value="1"/>
</dbReference>
<comment type="cofactor">
    <cofactor evidence="1">
        <name>FMN</name>
        <dbReference type="ChEBI" id="CHEBI:58210"/>
    </cofactor>
</comment>
<dbReference type="Pfam" id="PF01070">
    <property type="entry name" value="FMN_dh"/>
    <property type="match status" value="1"/>
</dbReference>
<dbReference type="EMBL" id="WTVH01000034">
    <property type="protein sequence ID" value="NMF94656.1"/>
    <property type="molecule type" value="Genomic_DNA"/>
</dbReference>
<dbReference type="RefSeq" id="WP_169199876.1">
    <property type="nucleotide sequence ID" value="NZ_WTVH02000001.1"/>
</dbReference>
<dbReference type="InterPro" id="IPR008259">
    <property type="entry name" value="FMN_hydac_DH_AS"/>
</dbReference>
<proteinExistence type="inferred from homology"/>
<feature type="domain" description="FMN hydroxy acid dehydrogenase" evidence="6">
    <location>
        <begin position="1"/>
        <end position="378"/>
    </location>
</feature>
<evidence type="ECO:0000256" key="3">
    <source>
        <dbReference type="ARBA" id="ARBA00022643"/>
    </source>
</evidence>
<dbReference type="Gene3D" id="3.20.20.70">
    <property type="entry name" value="Aldolase class I"/>
    <property type="match status" value="1"/>
</dbReference>
<accession>A0ABX1N5X1</accession>
<sequence length="394" mass="43294">MKLNVENHRRAARRALPRFAFDYVDGAAERNDCLRRNADDLSRLALLPRVLRDTATLDTRIEVFGEIWRRPFGIAPMGLNGLTRPGGDCMLARAAAEAGVPFVLSTASNERLEKVAEPQRALNWMQLYVMRERSIAEQMVRRAKASGYGALVLTVDVPVSGYRERDVRNGFQLPFRPTPATLADLAMHPRWLWRFLRSGMPAFVNLAEREGEDSLALQAALLSREMDRSLSWDCLGWLRRLWDGPVVLKGILHPEDAREAVARGIDGVIVSNHGGRQLDGAASTIGAVTRVLDAVEGRIPVFVDSGFRSGLDVAKALAMGARAVFLGRPLLYGLANDGEAGASTILRLIGTELERAMILSGASRVEGLDRGCLVRVDDYWCNAGLSHPNGAKET</sequence>
<evidence type="ECO:0000313" key="8">
    <source>
        <dbReference type="Proteomes" id="UP000601990"/>
    </source>
</evidence>
<dbReference type="CDD" id="cd02809">
    <property type="entry name" value="alpha_hydroxyacid_oxid_FMN"/>
    <property type="match status" value="1"/>
</dbReference>
<organism evidence="7 8">
    <name type="scientific">Aromatoleum buckelii</name>
    <dbReference type="NCBI Taxonomy" id="200254"/>
    <lineage>
        <taxon>Bacteria</taxon>
        <taxon>Pseudomonadati</taxon>
        <taxon>Pseudomonadota</taxon>
        <taxon>Betaproteobacteria</taxon>
        <taxon>Rhodocyclales</taxon>
        <taxon>Rhodocyclaceae</taxon>
        <taxon>Aromatoleum</taxon>
    </lineage>
</organism>
<dbReference type="PANTHER" id="PTHR10578">
    <property type="entry name" value="S -2-HYDROXY-ACID OXIDASE-RELATED"/>
    <property type="match status" value="1"/>
</dbReference>
<keyword evidence="2" id="KW-0285">Flavoprotein</keyword>
<evidence type="ECO:0000256" key="1">
    <source>
        <dbReference type="ARBA" id="ARBA00001917"/>
    </source>
</evidence>
<dbReference type="InterPro" id="IPR000262">
    <property type="entry name" value="FMN-dep_DH"/>
</dbReference>
<protein>
    <submittedName>
        <fullName evidence="7">Alpha-hydroxy-acid oxidizing protein</fullName>
    </submittedName>
</protein>
<comment type="similarity">
    <text evidence="5">Belongs to the FMN-dependent alpha-hydroxy acid dehydrogenase family.</text>
</comment>